<dbReference type="InterPro" id="IPR038765">
    <property type="entry name" value="Papain-like_cys_pep_sf"/>
</dbReference>
<evidence type="ECO:0000313" key="3">
    <source>
        <dbReference type="EMBL" id="RLU54123.1"/>
    </source>
</evidence>
<feature type="region of interest" description="Disordered" evidence="1">
    <location>
        <begin position="214"/>
        <end position="235"/>
    </location>
</feature>
<gene>
    <name evidence="3" type="ORF">DIY07_11120</name>
</gene>
<reference evidence="3 4" key="1">
    <citation type="submission" date="2018-06" db="EMBL/GenBank/DDBJ databases">
        <title>Mutators as drivers of adaptation in pathogenic bacteria and a risk factor for host jumps and vaccine escape.</title>
        <authorList>
            <person name="Barnes A.C."/>
            <person name="Silayeva O."/>
        </authorList>
    </citation>
    <scope>NUCLEOTIDE SEQUENCE [LARGE SCALE GENOMIC DNA]</scope>
    <source>
        <strain evidence="3 4">QMA0445</strain>
    </source>
</reference>
<sequence>MKWFVKRFGCLTLLLAPLLAVLFLFIGAGSTSNSGSASTLDGVQYVDHWSNGDAYTHNILIHRYGITAEQLDGFLDSTGIAYDKTRINGKKLLEWSDKSGLDVRAIVAIAQMESSFGTAGVATKPGANMFGYGAFDSNPDNASNYNDETAVVALTRVSIINNRNETFKIQDEKAKKNANGTVNIARDGGVYFTDTSGSGKGRAEVMEKLDKWIDEHGGTPEPPKTSGSRTGGGVTSGNIPAGYSLTKAIDSSSYITSSYPWGQCTWFVWNRGRELGITFDPYMGNGGDWKYKPGYQTTRTPTKHSAICFSPGEGGSHPYYGHIAFVEQVKPDGSILISESNAQGLGVISYRVFDAQTAKQFTYVIGK</sequence>
<dbReference type="Proteomes" id="UP000269148">
    <property type="component" value="Unassembled WGS sequence"/>
</dbReference>
<dbReference type="AlphaFoldDB" id="A0A3L8FZX7"/>
<proteinExistence type="predicted"/>
<organism evidence="3 4">
    <name type="scientific">Streptococcus iniae</name>
    <name type="common">Streptococcus shiloi</name>
    <dbReference type="NCBI Taxonomy" id="1346"/>
    <lineage>
        <taxon>Bacteria</taxon>
        <taxon>Bacillati</taxon>
        <taxon>Bacillota</taxon>
        <taxon>Bacilli</taxon>
        <taxon>Lactobacillales</taxon>
        <taxon>Streptococcaceae</taxon>
        <taxon>Streptococcus</taxon>
    </lineage>
</organism>
<protein>
    <submittedName>
        <fullName evidence="3">CHAP domain-containing protein</fullName>
    </submittedName>
</protein>
<evidence type="ECO:0000259" key="2">
    <source>
        <dbReference type="PROSITE" id="PS50911"/>
    </source>
</evidence>
<dbReference type="Gene3D" id="1.10.530.10">
    <property type="match status" value="1"/>
</dbReference>
<evidence type="ECO:0000256" key="1">
    <source>
        <dbReference type="SAM" id="MobiDB-lite"/>
    </source>
</evidence>
<dbReference type="RefSeq" id="WP_121792184.1">
    <property type="nucleotide sequence ID" value="NZ_QLQC01000091.1"/>
</dbReference>
<feature type="domain" description="Peptidase C51" evidence="2">
    <location>
        <begin position="239"/>
        <end position="365"/>
    </location>
</feature>
<comment type="caution">
    <text evidence="3">The sequence shown here is derived from an EMBL/GenBank/DDBJ whole genome shotgun (WGS) entry which is preliminary data.</text>
</comment>
<dbReference type="SUPFAM" id="SSF54001">
    <property type="entry name" value="Cysteine proteinases"/>
    <property type="match status" value="1"/>
</dbReference>
<name>A0A3L8FZX7_STRIN</name>
<dbReference type="EMBL" id="QLQD01000090">
    <property type="protein sequence ID" value="RLU54123.1"/>
    <property type="molecule type" value="Genomic_DNA"/>
</dbReference>
<dbReference type="Pfam" id="PF05257">
    <property type="entry name" value="CHAP"/>
    <property type="match status" value="1"/>
</dbReference>
<accession>A0A3L8FZX7</accession>
<dbReference type="OrthoDB" id="977752at2"/>
<dbReference type="InterPro" id="IPR007921">
    <property type="entry name" value="CHAP_dom"/>
</dbReference>
<dbReference type="Gene3D" id="3.90.1720.10">
    <property type="entry name" value="endopeptidase domain like (from Nostoc punctiforme)"/>
    <property type="match status" value="1"/>
</dbReference>
<evidence type="ECO:0000313" key="4">
    <source>
        <dbReference type="Proteomes" id="UP000269148"/>
    </source>
</evidence>
<dbReference type="PROSITE" id="PS50911">
    <property type="entry name" value="CHAP"/>
    <property type="match status" value="1"/>
</dbReference>